<dbReference type="AlphaFoldDB" id="A0A9P8UZJ9"/>
<dbReference type="InterPro" id="IPR006162">
    <property type="entry name" value="Ppantetheine_attach_site"/>
</dbReference>
<dbReference type="GeneID" id="70128233"/>
<dbReference type="OrthoDB" id="429813at2759"/>
<accession>A0A9P8UZJ9</accession>
<evidence type="ECO:0000256" key="1">
    <source>
        <dbReference type="ARBA" id="ARBA00022450"/>
    </source>
</evidence>
<keyword evidence="6" id="KW-1185">Reference proteome</keyword>
<dbReference type="InterPro" id="IPR036736">
    <property type="entry name" value="ACP-like_sf"/>
</dbReference>
<protein>
    <submittedName>
        <fullName evidence="5">Nonribosomal peptide synthetase</fullName>
    </submittedName>
</protein>
<dbReference type="SUPFAM" id="SSF51735">
    <property type="entry name" value="NAD(P)-binding Rossmann-fold domains"/>
    <property type="match status" value="1"/>
</dbReference>
<dbReference type="InterPro" id="IPR020806">
    <property type="entry name" value="PKS_PP-bd"/>
</dbReference>
<dbReference type="Pfam" id="PF00501">
    <property type="entry name" value="AMP-binding"/>
    <property type="match status" value="1"/>
</dbReference>
<dbReference type="PROSITE" id="PS50075">
    <property type="entry name" value="CARRIER"/>
    <property type="match status" value="1"/>
</dbReference>
<dbReference type="PROSITE" id="PS00012">
    <property type="entry name" value="PHOSPHOPANTETHEINE"/>
    <property type="match status" value="1"/>
</dbReference>
<sequence length="1076" mass="120742">MTPDNKPIAYGRRLIPNIIDELAETKPEGEAFQIPCSADPKDGSKVVTWKEYANAVNHVAWRIIETCGEPEKGAFPTISYIGPNDARYVVIMVAAIKAGYKVRIATSQPFSHELTGQVLFISPRNSQEGQINLFDKTDCHILAFPKSHHNTAQPWLEERNMKAIEVGDMDRWFPEKEVHHFPYNKTYEDAEWDPVVVLHTSGSTGLPKPVIARVGMISVGDAWSQLGEFQGGKFLFNGWAERAKRHFLPMPFFHAAALYCFINLVIFRGTPAVFSAERPLSSDLVVETLKHVDVESALLPPAILEDMSQDDTCVQALQKLNLVIFGGGNLAREAGNRLVNNGVKIANCIAATEACPWPYFIQPNPELWQYFIINSDLMGADWRKTDEEDVYEQVVIRQDEKPGVQGFFYTFPNDYEYYTKDLYKPHPTLPHHWIYYGRADNIIVFSNGEKLNPVTIEEIVSDHPAVKGALVVGSNRFQPALFLEPVSHPESEEEKQKFLDSVWPSVVRANKETVAHGQIGRQFITLANPDKPFPRAGKGTIQRAAAVKLYKDEIDQLYDQVGQVSQTEAPRLDVSSEDALVNSIEKLFESHLGSPHLEPDTDFFSAGIDSMQVINASRLIRAGLEAAGYNTDGTSLATRVVYGNPTPRRLAGYLMDTLIKGGGKDIRNEDIEQQRVMRQLHDKYTRNLEYPKKGRQDASEKDQTVVLTGSTGMLGSYLLDQMVKNPNVKKVICLNRAEDGGIRQQEKIMKERGLDVSYREKAEFYHIDISRSDFALPREVYRRLLREADRFIHNAWPVNFNITVETFEPQLRGVRHVADFATHADKRVAVVFISSIGTGDRWDSSKGPLPEERLEDTSLPSGGYGRSKMVGSLIMEDASKVGNFPAATIRVGQIAGPESEAGVWNRHEWLPSIIASSLYLKALPSDLGLMDQVDWTPVERIASLVLEVIGVAQHVDPKDISGYYHGVNPSPNAWSNIAPAIQEFYGQGRLPELISFTEWVERLEKTQSEDMRAMDDNPGIKLLDTYKGMASGAKAGHQPVIFDMKRTIRQSPTMRSAKAISPSLMRHWCKQWSFGN</sequence>
<dbReference type="Gene3D" id="3.40.50.720">
    <property type="entry name" value="NAD(P)-binding Rossmann-like Domain"/>
    <property type="match status" value="1"/>
</dbReference>
<dbReference type="PANTHER" id="PTHR43439:SF2">
    <property type="entry name" value="ENZYME, PUTATIVE (JCVI)-RELATED"/>
    <property type="match status" value="1"/>
</dbReference>
<evidence type="ECO:0000313" key="5">
    <source>
        <dbReference type="EMBL" id="KAH6661058.1"/>
    </source>
</evidence>
<evidence type="ECO:0000313" key="6">
    <source>
        <dbReference type="Proteomes" id="UP000758603"/>
    </source>
</evidence>
<evidence type="ECO:0000256" key="2">
    <source>
        <dbReference type="ARBA" id="ARBA00022553"/>
    </source>
</evidence>
<dbReference type="GO" id="GO:0031177">
    <property type="term" value="F:phosphopantetheine binding"/>
    <property type="evidence" value="ECO:0007669"/>
    <property type="project" value="InterPro"/>
</dbReference>
<dbReference type="InterPro" id="IPR042099">
    <property type="entry name" value="ANL_N_sf"/>
</dbReference>
<comment type="caution">
    <text evidence="5">The sequence shown here is derived from an EMBL/GenBank/DDBJ whole genome shotgun (WGS) entry which is preliminary data.</text>
</comment>
<dbReference type="Pfam" id="PF00550">
    <property type="entry name" value="PP-binding"/>
    <property type="match status" value="1"/>
</dbReference>
<feature type="region of interest" description="Disordered" evidence="3">
    <location>
        <begin position="841"/>
        <end position="861"/>
    </location>
</feature>
<dbReference type="PANTHER" id="PTHR43439">
    <property type="entry name" value="PHENYLACETATE-COENZYME A LIGASE"/>
    <property type="match status" value="1"/>
</dbReference>
<reference evidence="5" key="1">
    <citation type="journal article" date="2021" name="Nat. Commun.">
        <title>Genetic determinants of endophytism in the Arabidopsis root mycobiome.</title>
        <authorList>
            <person name="Mesny F."/>
            <person name="Miyauchi S."/>
            <person name="Thiergart T."/>
            <person name="Pickel B."/>
            <person name="Atanasova L."/>
            <person name="Karlsson M."/>
            <person name="Huettel B."/>
            <person name="Barry K.W."/>
            <person name="Haridas S."/>
            <person name="Chen C."/>
            <person name="Bauer D."/>
            <person name="Andreopoulos W."/>
            <person name="Pangilinan J."/>
            <person name="LaButti K."/>
            <person name="Riley R."/>
            <person name="Lipzen A."/>
            <person name="Clum A."/>
            <person name="Drula E."/>
            <person name="Henrissat B."/>
            <person name="Kohler A."/>
            <person name="Grigoriev I.V."/>
            <person name="Martin F.M."/>
            <person name="Hacquard S."/>
        </authorList>
    </citation>
    <scope>NUCLEOTIDE SEQUENCE</scope>
    <source>
        <strain evidence="5">MPI-SDFR-AT-0073</strain>
    </source>
</reference>
<name>A0A9P8UZJ9_9PEZI</name>
<dbReference type="Gene3D" id="1.10.1200.10">
    <property type="entry name" value="ACP-like"/>
    <property type="match status" value="1"/>
</dbReference>
<organism evidence="5 6">
    <name type="scientific">Truncatella angustata</name>
    <dbReference type="NCBI Taxonomy" id="152316"/>
    <lineage>
        <taxon>Eukaryota</taxon>
        <taxon>Fungi</taxon>
        <taxon>Dikarya</taxon>
        <taxon>Ascomycota</taxon>
        <taxon>Pezizomycotina</taxon>
        <taxon>Sordariomycetes</taxon>
        <taxon>Xylariomycetidae</taxon>
        <taxon>Amphisphaeriales</taxon>
        <taxon>Sporocadaceae</taxon>
        <taxon>Truncatella</taxon>
    </lineage>
</organism>
<gene>
    <name evidence="5" type="ORF">BKA67DRAFT_531134</name>
</gene>
<keyword evidence="2" id="KW-0597">Phosphoprotein</keyword>
<dbReference type="RefSeq" id="XP_045965189.1">
    <property type="nucleotide sequence ID" value="XM_046099341.1"/>
</dbReference>
<dbReference type="InterPro" id="IPR051414">
    <property type="entry name" value="Adenylate-forming_Reductase"/>
</dbReference>
<keyword evidence="1" id="KW-0596">Phosphopantetheine</keyword>
<evidence type="ECO:0000259" key="4">
    <source>
        <dbReference type="PROSITE" id="PS50075"/>
    </source>
</evidence>
<dbReference type="Pfam" id="PF07993">
    <property type="entry name" value="NAD_binding_4"/>
    <property type="match status" value="1"/>
</dbReference>
<dbReference type="SUPFAM" id="SSF47336">
    <property type="entry name" value="ACP-like"/>
    <property type="match status" value="1"/>
</dbReference>
<dbReference type="PROSITE" id="PS00455">
    <property type="entry name" value="AMP_BINDING"/>
    <property type="match status" value="1"/>
</dbReference>
<feature type="compositionally biased region" description="Basic and acidic residues" evidence="3">
    <location>
        <begin position="841"/>
        <end position="856"/>
    </location>
</feature>
<dbReference type="SUPFAM" id="SSF56801">
    <property type="entry name" value="Acetyl-CoA synthetase-like"/>
    <property type="match status" value="1"/>
</dbReference>
<dbReference type="InterPro" id="IPR013120">
    <property type="entry name" value="FAR_NAD-bd"/>
</dbReference>
<dbReference type="EMBL" id="JAGPXC010000001">
    <property type="protein sequence ID" value="KAH6661058.1"/>
    <property type="molecule type" value="Genomic_DNA"/>
</dbReference>
<evidence type="ECO:0000256" key="3">
    <source>
        <dbReference type="SAM" id="MobiDB-lite"/>
    </source>
</evidence>
<dbReference type="InterPro" id="IPR000873">
    <property type="entry name" value="AMP-dep_synth/lig_dom"/>
</dbReference>
<dbReference type="SMART" id="SM00823">
    <property type="entry name" value="PKS_PP"/>
    <property type="match status" value="1"/>
</dbReference>
<dbReference type="Pfam" id="PF23562">
    <property type="entry name" value="AMP-binding_C_3"/>
    <property type="match status" value="1"/>
</dbReference>
<dbReference type="InterPro" id="IPR020845">
    <property type="entry name" value="AMP-binding_CS"/>
</dbReference>
<dbReference type="Proteomes" id="UP000758603">
    <property type="component" value="Unassembled WGS sequence"/>
</dbReference>
<dbReference type="Gene3D" id="3.40.50.12780">
    <property type="entry name" value="N-terminal domain of ligase-like"/>
    <property type="match status" value="1"/>
</dbReference>
<proteinExistence type="predicted"/>
<dbReference type="InterPro" id="IPR036291">
    <property type="entry name" value="NAD(P)-bd_dom_sf"/>
</dbReference>
<feature type="domain" description="Carrier" evidence="4">
    <location>
        <begin position="575"/>
        <end position="658"/>
    </location>
</feature>
<dbReference type="InterPro" id="IPR009081">
    <property type="entry name" value="PP-bd_ACP"/>
</dbReference>